<accession>A0A383RQ46</accession>
<name>A0A383RQ46_9PSED</name>
<dbReference type="EMBL" id="UNOZ01000008">
    <property type="protein sequence ID" value="SYX89162.1"/>
    <property type="molecule type" value="Genomic_DNA"/>
</dbReference>
<keyword evidence="5" id="KW-1185">Reference proteome</keyword>
<dbReference type="InterPro" id="IPR011979">
    <property type="entry name" value="Antitox_Xre"/>
</dbReference>
<dbReference type="RefSeq" id="WP_119139281.1">
    <property type="nucleotide sequence ID" value="NZ_CBCSFL010000052.1"/>
</dbReference>
<organism evidence="4 5">
    <name type="scientific">Pseudomonas reidholzensis</name>
    <dbReference type="NCBI Taxonomy" id="1785162"/>
    <lineage>
        <taxon>Bacteria</taxon>
        <taxon>Pseudomonadati</taxon>
        <taxon>Pseudomonadota</taxon>
        <taxon>Gammaproteobacteria</taxon>
        <taxon>Pseudomonadales</taxon>
        <taxon>Pseudomonadaceae</taxon>
        <taxon>Pseudomonas</taxon>
    </lineage>
</organism>
<reference evidence="5" key="1">
    <citation type="submission" date="2018-08" db="EMBL/GenBank/DDBJ databases">
        <authorList>
            <person name="Blom J."/>
        </authorList>
    </citation>
    <scope>NUCLEOTIDE SEQUENCE [LARGE SCALE GENOMIC DNA]</scope>
    <source>
        <strain evidence="5">CCOS 865</strain>
    </source>
</reference>
<dbReference type="AlphaFoldDB" id="A0A383RQ46"/>
<dbReference type="Pfam" id="PF20432">
    <property type="entry name" value="Xre-like-HTH"/>
    <property type="match status" value="1"/>
</dbReference>
<dbReference type="GO" id="GO:0003677">
    <property type="term" value="F:DNA binding"/>
    <property type="evidence" value="ECO:0007669"/>
    <property type="project" value="InterPro"/>
</dbReference>
<evidence type="ECO:0000256" key="1">
    <source>
        <dbReference type="SAM" id="MobiDB-lite"/>
    </source>
</evidence>
<feature type="region of interest" description="Disordered" evidence="1">
    <location>
        <begin position="1"/>
        <end position="33"/>
    </location>
</feature>
<feature type="domain" description="Antitoxin Xre-like helix-turn-helix" evidence="3">
    <location>
        <begin position="60"/>
        <end position="118"/>
    </location>
</feature>
<sequence>MSEQTEKPRARRRAIEGRGADSPYATSEGDASTLETREAPGLFWRYSASHEQLTEAQRLVQIRQGLPANFYQEVKRLFSLPEKHLAELFNASISTLERRVRDKQPLDVVASERVDRIVELTAQAVDVFESIEAAVAWMSHANDSLGGQAPVMLCETEIGAKQVRRVLTALEWGGVV</sequence>
<dbReference type="OrthoDB" id="5824177at2"/>
<feature type="compositionally biased region" description="Basic and acidic residues" evidence="1">
    <location>
        <begin position="1"/>
        <end position="19"/>
    </location>
</feature>
<evidence type="ECO:0000313" key="5">
    <source>
        <dbReference type="Proteomes" id="UP000263595"/>
    </source>
</evidence>
<proteinExistence type="predicted"/>
<dbReference type="InterPro" id="IPR046847">
    <property type="entry name" value="Xre-like_HTH"/>
</dbReference>
<dbReference type="Proteomes" id="UP000263595">
    <property type="component" value="Unassembled WGS sequence"/>
</dbReference>
<dbReference type="NCBIfam" id="TIGR02293">
    <property type="entry name" value="TAS_TIGR02293"/>
    <property type="match status" value="1"/>
</dbReference>
<dbReference type="Pfam" id="PF09722">
    <property type="entry name" value="Xre_MbcA_ParS_C"/>
    <property type="match status" value="1"/>
</dbReference>
<protein>
    <submittedName>
        <fullName evidence="4">Uncharacterized protein</fullName>
    </submittedName>
</protein>
<gene>
    <name evidence="4" type="ORF">CCOS865_01402</name>
</gene>
<dbReference type="InterPro" id="IPR024467">
    <property type="entry name" value="Xre/MbcA/ParS-like_toxin-bd"/>
</dbReference>
<evidence type="ECO:0000313" key="4">
    <source>
        <dbReference type="EMBL" id="SYX89162.1"/>
    </source>
</evidence>
<evidence type="ECO:0000259" key="3">
    <source>
        <dbReference type="Pfam" id="PF20432"/>
    </source>
</evidence>
<feature type="domain" description="Antitoxin Xre/MbcA/ParS-like toxin-binding" evidence="2">
    <location>
        <begin position="123"/>
        <end position="173"/>
    </location>
</feature>
<evidence type="ECO:0000259" key="2">
    <source>
        <dbReference type="Pfam" id="PF09722"/>
    </source>
</evidence>